<dbReference type="HOGENOM" id="CLU_022817_0_0_1"/>
<dbReference type="KEGG" id="pic:PICST_85279"/>
<evidence type="ECO:0000256" key="2">
    <source>
        <dbReference type="ARBA" id="ARBA00022723"/>
    </source>
</evidence>
<dbReference type="PANTHER" id="PTHR14003:SF23">
    <property type="entry name" value="ZINC FINGER PROTEIN 143"/>
    <property type="match status" value="1"/>
</dbReference>
<dbReference type="Gene3D" id="3.30.160.60">
    <property type="entry name" value="Classic Zinc Finger"/>
    <property type="match status" value="2"/>
</dbReference>
<dbReference type="InterPro" id="IPR036236">
    <property type="entry name" value="Znf_C2H2_sf"/>
</dbReference>
<feature type="domain" description="C2H2-type" evidence="11">
    <location>
        <begin position="535"/>
        <end position="562"/>
    </location>
</feature>
<evidence type="ECO:0000256" key="6">
    <source>
        <dbReference type="ARBA" id="ARBA00023015"/>
    </source>
</evidence>
<dbReference type="GO" id="GO:0008270">
    <property type="term" value="F:zinc ion binding"/>
    <property type="evidence" value="ECO:0007669"/>
    <property type="project" value="UniProtKB-KW"/>
</dbReference>
<evidence type="ECO:0000256" key="5">
    <source>
        <dbReference type="ARBA" id="ARBA00022833"/>
    </source>
</evidence>
<dbReference type="GO" id="GO:0045944">
    <property type="term" value="P:positive regulation of transcription by RNA polymerase II"/>
    <property type="evidence" value="ECO:0007669"/>
    <property type="project" value="UniProtKB-ARBA"/>
</dbReference>
<dbReference type="RefSeq" id="XP_001386274.2">
    <property type="nucleotide sequence ID" value="XM_001386237.1"/>
</dbReference>
<name>A3LYY3_PICST</name>
<dbReference type="PANTHER" id="PTHR14003">
    <property type="entry name" value="TRANSCRIPTIONAL REPRESSOR PROTEIN YY"/>
    <property type="match status" value="1"/>
</dbReference>
<feature type="compositionally biased region" description="Low complexity" evidence="10">
    <location>
        <begin position="316"/>
        <end position="329"/>
    </location>
</feature>
<protein>
    <submittedName>
        <fullName evidence="12">Metallothionein expression activator</fullName>
    </submittedName>
</protein>
<keyword evidence="6" id="KW-0805">Transcription regulation</keyword>
<feature type="domain" description="C2H2-type" evidence="11">
    <location>
        <begin position="505"/>
        <end position="534"/>
    </location>
</feature>
<keyword evidence="4 9" id="KW-0863">Zinc-finger</keyword>
<evidence type="ECO:0000313" key="13">
    <source>
        <dbReference type="Proteomes" id="UP000002258"/>
    </source>
</evidence>
<dbReference type="FunFam" id="3.30.160.60:FF:001752">
    <property type="entry name" value="Transcriptional factor SWI5"/>
    <property type="match status" value="1"/>
</dbReference>
<evidence type="ECO:0000256" key="9">
    <source>
        <dbReference type="PROSITE-ProRule" id="PRU00042"/>
    </source>
</evidence>
<evidence type="ECO:0000256" key="10">
    <source>
        <dbReference type="SAM" id="MobiDB-lite"/>
    </source>
</evidence>
<feature type="region of interest" description="Disordered" evidence="10">
    <location>
        <begin position="183"/>
        <end position="205"/>
    </location>
</feature>
<dbReference type="eggNOG" id="KOG1721">
    <property type="taxonomic scope" value="Eukaryota"/>
</dbReference>
<feature type="compositionally biased region" description="Low complexity" evidence="10">
    <location>
        <begin position="384"/>
        <end position="405"/>
    </location>
</feature>
<evidence type="ECO:0000256" key="7">
    <source>
        <dbReference type="ARBA" id="ARBA00023163"/>
    </source>
</evidence>
<evidence type="ECO:0000256" key="4">
    <source>
        <dbReference type="ARBA" id="ARBA00022771"/>
    </source>
</evidence>
<feature type="compositionally biased region" description="Polar residues" evidence="10">
    <location>
        <begin position="374"/>
        <end position="383"/>
    </location>
</feature>
<dbReference type="GO" id="GO:0000785">
    <property type="term" value="C:chromatin"/>
    <property type="evidence" value="ECO:0007669"/>
    <property type="project" value="TreeGrafter"/>
</dbReference>
<keyword evidence="8" id="KW-0539">Nucleus</keyword>
<reference evidence="12 13" key="1">
    <citation type="journal article" date="2007" name="Nat. Biotechnol.">
        <title>Genome sequence of the lignocellulose-bioconverting and xylose-fermenting yeast Pichia stipitis.</title>
        <authorList>
            <person name="Jeffries T.W."/>
            <person name="Grigoriev I.V."/>
            <person name="Grimwood J."/>
            <person name="Laplaza J.M."/>
            <person name="Aerts A."/>
            <person name="Salamov A."/>
            <person name="Schmutz J."/>
            <person name="Lindquist E."/>
            <person name="Dehal P."/>
            <person name="Shapiro H."/>
            <person name="Jin Y.S."/>
            <person name="Passoth V."/>
            <person name="Richardson P.M."/>
        </authorList>
    </citation>
    <scope>NUCLEOTIDE SEQUENCE [LARGE SCALE GENOMIC DNA]</scope>
    <source>
        <strain evidence="13">ATCC 58785 / CBS 6054 / NBRC 10063 / NRRL Y-11545</strain>
    </source>
</reference>
<evidence type="ECO:0000256" key="1">
    <source>
        <dbReference type="ARBA" id="ARBA00004123"/>
    </source>
</evidence>
<keyword evidence="5" id="KW-0862">Zinc</keyword>
<evidence type="ECO:0000313" key="12">
    <source>
        <dbReference type="EMBL" id="ABN68245.2"/>
    </source>
</evidence>
<gene>
    <name evidence="12" type="primary">ACE2</name>
    <name evidence="12" type="ORF">PICST_85279</name>
</gene>
<dbReference type="EMBL" id="CP000501">
    <property type="protein sequence ID" value="ABN68245.2"/>
    <property type="molecule type" value="Genomic_DNA"/>
</dbReference>
<proteinExistence type="predicted"/>
<dbReference type="OMA" id="KFVRQHD"/>
<feature type="non-terminal residue" evidence="12">
    <location>
        <position position="626"/>
    </location>
</feature>
<evidence type="ECO:0000259" key="11">
    <source>
        <dbReference type="PROSITE" id="PS50157"/>
    </source>
</evidence>
<dbReference type="FunCoup" id="A3LYY3">
    <property type="interactions" value="820"/>
</dbReference>
<dbReference type="GO" id="GO:0000981">
    <property type="term" value="F:DNA-binding transcription factor activity, RNA polymerase II-specific"/>
    <property type="evidence" value="ECO:0007669"/>
    <property type="project" value="TreeGrafter"/>
</dbReference>
<sequence>MDSYTNWEEVNSATRAMPLPHENFDQYFAEYDEIDNLFNETLTGLQDLDVPSGFASQLQDKLETPSHQKHARKTSGTAIFGFVDHTRELSITGLANDLYKPIKQSLDLGKSISPGELLKSLNASQSQQFDFEVDPIVQKPILLLEEDELNEQQKASKDIIPASLPQSSPMRLQPKQEEYIVTNESPKSYKFPPSPSPSPSRERIPANGNARFQTVNNYSVKYLQELNNQGANLQQNYVDDIEPLIDGTGSEQKSNFNVNNNQIKYIPIPIQQPVVYKKENESPSVQQFQQAQFQQQAQQQVQQHSNTYLPPPSPPSLSNASPELSSSPDPLSPSPNRSVISGYESQKFSSPLHPQLRNANVNFYSPQFFSESDNGSFYRNNDGSNISQQQQMNSSPGYSNSSLSSSPVKYYTSPIRVPGALEEVEDANATITQLTPLRNQFPSTPARNQVTLEWSPVISPSAKASKDVKKHIQQSTPRRRVKKTSLLPPGELDQYWEGPDEDKIYTCTYKNCGKKFTRRYNVRSHIQTHLSDRPFACAYCPKRFVRQHDLNRHVKGHLEARHCRCPCGKEFVRLDALKKHRERNICVGGIASSTNHCITKPQPKKKDSVYSELMISKVKENQDKLL</sequence>
<dbReference type="GO" id="GO:0005667">
    <property type="term" value="C:transcription regulator complex"/>
    <property type="evidence" value="ECO:0007669"/>
    <property type="project" value="TreeGrafter"/>
</dbReference>
<dbReference type="STRING" id="322104.A3LYY3"/>
<evidence type="ECO:0000256" key="8">
    <source>
        <dbReference type="ARBA" id="ARBA00023242"/>
    </source>
</evidence>
<evidence type="ECO:0000256" key="3">
    <source>
        <dbReference type="ARBA" id="ARBA00022737"/>
    </source>
</evidence>
<dbReference type="SMART" id="SM00355">
    <property type="entry name" value="ZnF_C2H2"/>
    <property type="match status" value="2"/>
</dbReference>
<organism evidence="12 13">
    <name type="scientific">Scheffersomyces stipitis (strain ATCC 58785 / CBS 6054 / NBRC 10063 / NRRL Y-11545)</name>
    <name type="common">Yeast</name>
    <name type="synonym">Pichia stipitis</name>
    <dbReference type="NCBI Taxonomy" id="322104"/>
    <lineage>
        <taxon>Eukaryota</taxon>
        <taxon>Fungi</taxon>
        <taxon>Dikarya</taxon>
        <taxon>Ascomycota</taxon>
        <taxon>Saccharomycotina</taxon>
        <taxon>Pichiomycetes</taxon>
        <taxon>Debaryomycetaceae</taxon>
        <taxon>Scheffersomyces</taxon>
    </lineage>
</organism>
<dbReference type="PROSITE" id="PS50157">
    <property type="entry name" value="ZINC_FINGER_C2H2_2"/>
    <property type="match status" value="2"/>
</dbReference>
<dbReference type="InParanoid" id="A3LYY3"/>
<accession>A3LYY3</accession>
<keyword evidence="7" id="KW-0804">Transcription</keyword>
<dbReference type="PROSITE" id="PS00028">
    <property type="entry name" value="ZINC_FINGER_C2H2_1"/>
    <property type="match status" value="2"/>
</dbReference>
<dbReference type="GO" id="GO:0005634">
    <property type="term" value="C:nucleus"/>
    <property type="evidence" value="ECO:0007669"/>
    <property type="project" value="UniProtKB-SubCell"/>
</dbReference>
<keyword evidence="2" id="KW-0479">Metal-binding</keyword>
<dbReference type="Proteomes" id="UP000002258">
    <property type="component" value="Chromosome 7"/>
</dbReference>
<comment type="subcellular location">
    <subcellularLocation>
        <location evidence="1">Nucleus</location>
    </subcellularLocation>
</comment>
<dbReference type="Pfam" id="PF00096">
    <property type="entry name" value="zf-C2H2"/>
    <property type="match status" value="2"/>
</dbReference>
<dbReference type="SUPFAM" id="SSF57667">
    <property type="entry name" value="beta-beta-alpha zinc fingers"/>
    <property type="match status" value="1"/>
</dbReference>
<feature type="compositionally biased region" description="Low complexity" evidence="10">
    <location>
        <begin position="285"/>
        <end position="303"/>
    </location>
</feature>
<dbReference type="OrthoDB" id="3437960at2759"/>
<keyword evidence="3" id="KW-0677">Repeat</keyword>
<dbReference type="GO" id="GO:0000978">
    <property type="term" value="F:RNA polymerase II cis-regulatory region sequence-specific DNA binding"/>
    <property type="evidence" value="ECO:0007669"/>
    <property type="project" value="TreeGrafter"/>
</dbReference>
<dbReference type="AlphaFoldDB" id="A3LYY3"/>
<keyword evidence="13" id="KW-1185">Reference proteome</keyword>
<dbReference type="InterPro" id="IPR013087">
    <property type="entry name" value="Znf_C2H2_type"/>
</dbReference>
<feature type="region of interest" description="Disordered" evidence="10">
    <location>
        <begin position="279"/>
        <end position="341"/>
    </location>
</feature>
<feature type="region of interest" description="Disordered" evidence="10">
    <location>
        <begin position="374"/>
        <end position="405"/>
    </location>
</feature>
<dbReference type="GeneID" id="4840656"/>